<dbReference type="GO" id="GO:0046872">
    <property type="term" value="F:metal ion binding"/>
    <property type="evidence" value="ECO:0007669"/>
    <property type="project" value="UniProtKB-KW"/>
</dbReference>
<organism evidence="5 6">
    <name type="scientific">Kosmotoga olearia (strain ATCC BAA-1733 / DSM 21960 / TBF 19.5.1)</name>
    <dbReference type="NCBI Taxonomy" id="521045"/>
    <lineage>
        <taxon>Bacteria</taxon>
        <taxon>Thermotogati</taxon>
        <taxon>Thermotogota</taxon>
        <taxon>Thermotogae</taxon>
        <taxon>Kosmotogales</taxon>
        <taxon>Kosmotogaceae</taxon>
        <taxon>Kosmotoga</taxon>
    </lineage>
</organism>
<evidence type="ECO:0000259" key="4">
    <source>
        <dbReference type="PROSITE" id="PS51379"/>
    </source>
</evidence>
<reference evidence="5 6" key="1">
    <citation type="submission" date="2009-06" db="EMBL/GenBank/DDBJ databases">
        <title>Complete sequence of Thermotogales bacterium TBF 19.5.1.</title>
        <authorList>
            <consortium name="US DOE Joint Genome Institute"/>
            <person name="Lucas S."/>
            <person name="Copeland A."/>
            <person name="Lapidus A."/>
            <person name="Glavina del Rio T."/>
            <person name="Tice H."/>
            <person name="Bruce D."/>
            <person name="Goodwin L."/>
            <person name="Pitluck S."/>
            <person name="Chertkov O."/>
            <person name="Brettin T."/>
            <person name="Detter J.C."/>
            <person name="Han C."/>
            <person name="Schmutz J."/>
            <person name="Larimer F."/>
            <person name="Land M."/>
            <person name="Hauser L."/>
            <person name="Kyrpides N."/>
            <person name="Ovchinnikova G."/>
            <person name="Noll K."/>
        </authorList>
    </citation>
    <scope>NUCLEOTIDE SEQUENCE [LARGE SCALE GENOMIC DNA]</scope>
    <source>
        <strain evidence="6">ATCC BAA-1733 / DSM 21960 / TBF 19.5.1</strain>
    </source>
</reference>
<dbReference type="Pfam" id="PF00037">
    <property type="entry name" value="Fer4"/>
    <property type="match status" value="2"/>
</dbReference>
<feature type="domain" description="4Fe-4S ferredoxin-type" evidence="4">
    <location>
        <begin position="86"/>
        <end position="115"/>
    </location>
</feature>
<dbReference type="Gene3D" id="3.40.50.300">
    <property type="entry name" value="P-loop containing nucleotide triphosphate hydrolases"/>
    <property type="match status" value="1"/>
</dbReference>
<dbReference type="InterPro" id="IPR017896">
    <property type="entry name" value="4Fe4S_Fe-S-bd"/>
</dbReference>
<feature type="domain" description="4Fe-4S ferredoxin-type" evidence="4">
    <location>
        <begin position="59"/>
        <end position="84"/>
    </location>
</feature>
<dbReference type="HOGENOM" id="CLU_067767_1_0_0"/>
<evidence type="ECO:0000256" key="3">
    <source>
        <dbReference type="ARBA" id="ARBA00023014"/>
    </source>
</evidence>
<evidence type="ECO:0000313" key="5">
    <source>
        <dbReference type="EMBL" id="ACR79830.1"/>
    </source>
</evidence>
<dbReference type="InterPro" id="IPR027417">
    <property type="entry name" value="P-loop_NTPase"/>
</dbReference>
<proteinExistence type="predicted"/>
<dbReference type="CDD" id="cd03110">
    <property type="entry name" value="SIMIBI_bact_arch"/>
    <property type="match status" value="1"/>
</dbReference>
<protein>
    <submittedName>
        <fullName evidence="5">Cobyrinic acid ac-diamide synthase</fullName>
    </submittedName>
</protein>
<sequence>MKQIAIVSGKGGTGKTTLSGSLSYLFDNHVMADCDVDAPNLHLLMKPETLEIHEYIGGKKAEINDTCIACGICERTCRFDAIRPGNPYSVDPYACEGCGACVLTCPINAISLNDNRSGVYYLSKVDDLPLSHALLDPGEETSGGLIAEVRKLALKAAEDEKRETIIIDGSPGIGCAATSSITGANYVVIVAEPTVSGLHDLDRIVQTVRHFRRKFGIVINKFDLNLDKTQEIIDWCKKENIEILGKIPFDPMVREATIKAEPVVINENSKAAKAIREIYKKIKDQLS</sequence>
<dbReference type="GO" id="GO:0051536">
    <property type="term" value="F:iron-sulfur cluster binding"/>
    <property type="evidence" value="ECO:0007669"/>
    <property type="project" value="UniProtKB-KW"/>
</dbReference>
<dbReference type="AlphaFoldDB" id="C5CI51"/>
<reference evidence="5 6" key="2">
    <citation type="journal article" date="2011" name="J. Bacteriol.">
        <title>Genome Sequence of Kosmotoga olearia Strain TBF 19.5.1, a Thermophilic Bacterium with a Wide Growth Temperature Range, Isolated from the Troll B Oil Platform in the North Sea.</title>
        <authorList>
            <person name="Swithers K.S."/>
            <person name="Dipippo J.L."/>
            <person name="Bruce D.C."/>
            <person name="Detter C."/>
            <person name="Tapia R."/>
            <person name="Han S."/>
            <person name="Goodwin L.A."/>
            <person name="Han J."/>
            <person name="Woyke T."/>
            <person name="Pitluck S."/>
            <person name="Pennacchio L."/>
            <person name="Nolan M."/>
            <person name="Mikhailova N."/>
            <person name="Land M.L."/>
            <person name="Nesbo C.L."/>
            <person name="Gogarten J.P."/>
            <person name="Noll K.M."/>
        </authorList>
    </citation>
    <scope>NUCLEOTIDE SEQUENCE [LARGE SCALE GENOMIC DNA]</scope>
    <source>
        <strain evidence="6">ATCC BAA-1733 / DSM 21960 / TBF 19.5.1</strain>
    </source>
</reference>
<dbReference type="RefSeq" id="WP_015868488.1">
    <property type="nucleotide sequence ID" value="NC_012785.1"/>
</dbReference>
<gene>
    <name evidence="5" type="ordered locus">Kole_1128</name>
</gene>
<dbReference type="STRING" id="521045.Kole_1128"/>
<dbReference type="PANTHER" id="PTHR43534">
    <property type="entry name" value="MIND SUPERFAMILY P-LOOP ATPASE CONTAINING AN INSERTED FERREDOXIN DOMAIN"/>
    <property type="match status" value="1"/>
</dbReference>
<dbReference type="PROSITE" id="PS00198">
    <property type="entry name" value="4FE4S_FER_1"/>
    <property type="match status" value="1"/>
</dbReference>
<keyword evidence="3" id="KW-0411">Iron-sulfur</keyword>
<dbReference type="OrthoDB" id="9794954at2"/>
<dbReference type="SUPFAM" id="SSF52540">
    <property type="entry name" value="P-loop containing nucleoside triphosphate hydrolases"/>
    <property type="match status" value="1"/>
</dbReference>
<name>C5CI51_KOSOT</name>
<dbReference type="PROSITE" id="PS51379">
    <property type="entry name" value="4FE4S_FER_2"/>
    <property type="match status" value="2"/>
</dbReference>
<evidence type="ECO:0000256" key="2">
    <source>
        <dbReference type="ARBA" id="ARBA00023004"/>
    </source>
</evidence>
<dbReference type="Pfam" id="PF01656">
    <property type="entry name" value="CbiA"/>
    <property type="match status" value="1"/>
</dbReference>
<dbReference type="InterPro" id="IPR017900">
    <property type="entry name" value="4Fe4S_Fe_S_CS"/>
</dbReference>
<evidence type="ECO:0000313" key="6">
    <source>
        <dbReference type="Proteomes" id="UP000002382"/>
    </source>
</evidence>
<dbReference type="SUPFAM" id="SSF54862">
    <property type="entry name" value="4Fe-4S ferredoxins"/>
    <property type="match status" value="1"/>
</dbReference>
<dbReference type="Proteomes" id="UP000002382">
    <property type="component" value="Chromosome"/>
</dbReference>
<dbReference type="InterPro" id="IPR002586">
    <property type="entry name" value="CobQ/CobB/MinD/ParA_Nub-bd_dom"/>
</dbReference>
<dbReference type="PANTHER" id="PTHR43534:SF1">
    <property type="entry name" value="4FE-4S CLUSTER CONTAINING PARA FAMILY ATPASE PROTEIN"/>
    <property type="match status" value="1"/>
</dbReference>
<keyword evidence="1" id="KW-0479">Metal-binding</keyword>
<keyword evidence="2" id="KW-0408">Iron</keyword>
<accession>C5CI51</accession>
<dbReference type="Gene3D" id="3.30.70.20">
    <property type="match status" value="1"/>
</dbReference>
<dbReference type="EMBL" id="CP001634">
    <property type="protein sequence ID" value="ACR79830.1"/>
    <property type="molecule type" value="Genomic_DNA"/>
</dbReference>
<dbReference type="KEGG" id="kol:Kole_1128"/>
<dbReference type="eggNOG" id="COG1149">
    <property type="taxonomic scope" value="Bacteria"/>
</dbReference>
<keyword evidence="6" id="KW-1185">Reference proteome</keyword>
<evidence type="ECO:0000256" key="1">
    <source>
        <dbReference type="ARBA" id="ARBA00022723"/>
    </source>
</evidence>